<protein>
    <submittedName>
        <fullName evidence="5">DeoR/GlpR family DNA-binding transcription regulator</fullName>
    </submittedName>
</protein>
<keyword evidence="6" id="KW-1185">Reference proteome</keyword>
<keyword evidence="3" id="KW-0804">Transcription</keyword>
<dbReference type="InterPro" id="IPR001034">
    <property type="entry name" value="DeoR_HTH"/>
</dbReference>
<dbReference type="RefSeq" id="WP_239264354.1">
    <property type="nucleotide sequence ID" value="NZ_JAKRCV010000029.1"/>
</dbReference>
<dbReference type="InterPro" id="IPR014036">
    <property type="entry name" value="DeoR-like_C"/>
</dbReference>
<evidence type="ECO:0000313" key="5">
    <source>
        <dbReference type="EMBL" id="MCG7322233.1"/>
    </source>
</evidence>
<proteinExistence type="predicted"/>
<dbReference type="Gene3D" id="1.10.10.10">
    <property type="entry name" value="Winged helix-like DNA-binding domain superfamily/Winged helix DNA-binding domain"/>
    <property type="match status" value="1"/>
</dbReference>
<feature type="domain" description="HTH deoR-type" evidence="4">
    <location>
        <begin position="2"/>
        <end position="57"/>
    </location>
</feature>
<dbReference type="Gene3D" id="3.40.50.1360">
    <property type="match status" value="1"/>
</dbReference>
<accession>A0ABS9Q2W8</accession>
<dbReference type="Proteomes" id="UP001521931">
    <property type="component" value="Unassembled WGS sequence"/>
</dbReference>
<dbReference type="InterPro" id="IPR018356">
    <property type="entry name" value="Tscrpt_reg_HTH_DeoR_CS"/>
</dbReference>
<dbReference type="InterPro" id="IPR037171">
    <property type="entry name" value="NagB/RpiA_transferase-like"/>
</dbReference>
<dbReference type="SUPFAM" id="SSF46785">
    <property type="entry name" value="Winged helix' DNA-binding domain"/>
    <property type="match status" value="1"/>
</dbReference>
<sequence>MKQLRQAALMRHLRAHGLTTVDDLASRAGASHATVRRDLAELEREGRLVRVHGGAQLPPDDQARDEPVPFERVATHELGPKHAIARRAARLVSDGDVVLLDIGTTTMLLARELRGRRITVITSSLAVLDELRHDRTVELVLLGGTVRRTYHSLVGVLTEDALRQVRVTTAFLGTSGITADGDVLDTTLVEVPVKRAMMRCADRVVLLADHGKLPGHGTLRVCGADGIHTLVTDDKADPQVRATLAELGTEVITA</sequence>
<dbReference type="SUPFAM" id="SSF100950">
    <property type="entry name" value="NagB/RpiA/CoA transferase-like"/>
    <property type="match status" value="1"/>
</dbReference>
<dbReference type="Pfam" id="PF00455">
    <property type="entry name" value="DeoRC"/>
    <property type="match status" value="1"/>
</dbReference>
<evidence type="ECO:0000256" key="3">
    <source>
        <dbReference type="ARBA" id="ARBA00023163"/>
    </source>
</evidence>
<dbReference type="SMART" id="SM00420">
    <property type="entry name" value="HTH_DEOR"/>
    <property type="match status" value="1"/>
</dbReference>
<dbReference type="PRINTS" id="PR00037">
    <property type="entry name" value="HTHLACR"/>
</dbReference>
<dbReference type="PANTHER" id="PTHR30363">
    <property type="entry name" value="HTH-TYPE TRANSCRIPTIONAL REGULATOR SRLR-RELATED"/>
    <property type="match status" value="1"/>
</dbReference>
<evidence type="ECO:0000256" key="2">
    <source>
        <dbReference type="ARBA" id="ARBA00023125"/>
    </source>
</evidence>
<keyword evidence="2 5" id="KW-0238">DNA-binding</keyword>
<dbReference type="Pfam" id="PF08220">
    <property type="entry name" value="HTH_DeoR"/>
    <property type="match status" value="1"/>
</dbReference>
<evidence type="ECO:0000313" key="6">
    <source>
        <dbReference type="Proteomes" id="UP001521931"/>
    </source>
</evidence>
<dbReference type="PROSITE" id="PS00894">
    <property type="entry name" value="HTH_DEOR_1"/>
    <property type="match status" value="1"/>
</dbReference>
<dbReference type="PROSITE" id="PS51000">
    <property type="entry name" value="HTH_DEOR_2"/>
    <property type="match status" value="1"/>
</dbReference>
<organism evidence="5 6">
    <name type="scientific">Arsenicicoccus bolidensis</name>
    <dbReference type="NCBI Taxonomy" id="229480"/>
    <lineage>
        <taxon>Bacteria</taxon>
        <taxon>Bacillati</taxon>
        <taxon>Actinomycetota</taxon>
        <taxon>Actinomycetes</taxon>
        <taxon>Micrococcales</taxon>
        <taxon>Intrasporangiaceae</taxon>
        <taxon>Arsenicicoccus</taxon>
    </lineage>
</organism>
<gene>
    <name evidence="5" type="ORF">MHL29_10075</name>
</gene>
<keyword evidence="1" id="KW-0805">Transcription regulation</keyword>
<dbReference type="EMBL" id="JAKRCV010000029">
    <property type="protein sequence ID" value="MCG7322233.1"/>
    <property type="molecule type" value="Genomic_DNA"/>
</dbReference>
<dbReference type="PANTHER" id="PTHR30363:SF44">
    <property type="entry name" value="AGA OPERON TRANSCRIPTIONAL REPRESSOR-RELATED"/>
    <property type="match status" value="1"/>
</dbReference>
<dbReference type="GO" id="GO:0003677">
    <property type="term" value="F:DNA binding"/>
    <property type="evidence" value="ECO:0007669"/>
    <property type="project" value="UniProtKB-KW"/>
</dbReference>
<name>A0ABS9Q2W8_9MICO</name>
<dbReference type="InterPro" id="IPR036390">
    <property type="entry name" value="WH_DNA-bd_sf"/>
</dbReference>
<dbReference type="SMART" id="SM01134">
    <property type="entry name" value="DeoRC"/>
    <property type="match status" value="1"/>
</dbReference>
<dbReference type="InterPro" id="IPR036388">
    <property type="entry name" value="WH-like_DNA-bd_sf"/>
</dbReference>
<comment type="caution">
    <text evidence="5">The sequence shown here is derived from an EMBL/GenBank/DDBJ whole genome shotgun (WGS) entry which is preliminary data.</text>
</comment>
<dbReference type="InterPro" id="IPR050313">
    <property type="entry name" value="Carb_Metab_HTH_regulators"/>
</dbReference>
<reference evidence="5 6" key="1">
    <citation type="submission" date="2022-02" db="EMBL/GenBank/DDBJ databases">
        <title>Uncovering new skin microbiome diversity through culturing and metagenomics.</title>
        <authorList>
            <person name="Conlan S."/>
            <person name="Deming C."/>
            <person name="Nisc Comparative Sequencing Program N."/>
            <person name="Segre J.A."/>
        </authorList>
    </citation>
    <scope>NUCLEOTIDE SEQUENCE [LARGE SCALE GENOMIC DNA]</scope>
    <source>
        <strain evidence="5 6">ACRQZ</strain>
    </source>
</reference>
<evidence type="ECO:0000259" key="4">
    <source>
        <dbReference type="PROSITE" id="PS51000"/>
    </source>
</evidence>
<evidence type="ECO:0000256" key="1">
    <source>
        <dbReference type="ARBA" id="ARBA00023015"/>
    </source>
</evidence>